<dbReference type="Proteomes" id="UP000694255">
    <property type="component" value="Unassembled WGS sequence"/>
</dbReference>
<dbReference type="PANTHER" id="PTHR21013:SF10">
    <property type="entry name" value="ATP SYNTHASE MITOCHONDRIAL F1 COMPLEX ASSEMBLY FACTOR 2"/>
    <property type="match status" value="1"/>
</dbReference>
<protein>
    <submittedName>
        <fullName evidence="1">ATP12</fullName>
    </submittedName>
</protein>
<dbReference type="OrthoDB" id="5322896at2759"/>
<evidence type="ECO:0000313" key="2">
    <source>
        <dbReference type="Proteomes" id="UP000694255"/>
    </source>
</evidence>
<sequence>MPIPDREINILFALEKFFFIHSLAASRSFTNEQSPGNMLRITSRRIPALGSLRFTAVPTITTRLLSKSTISFATAGRLNIPLGDKTIEHNIPTETNKLSKTLTKFWEKVDTVHNPTTHKYDIKLDGKNLRTPLGYSLSIPETKKQLAYLINHEWSNLPDLKIKTNSLPLTSLASRAIDLEHISEMGMETGSKKEEMIAKVGNADDIKVNMLRYLDTDTCLIFGTYKEYSGKLRKRQEELYRPLIEEYNDFFTTYARNKGGLLASEDEKIELTYLDCETDGLRGNKQTITTQEVVLDWLDNLPMFDLIALEKAILTTKSFLCGVSLLRSNSSNPEIMKELYQFNKKGMDDYYHKTIEEIVELGNLETIFQTEEWGEVEDTHDVDKVDWLRNLASAALICH</sequence>
<dbReference type="GO" id="GO:0005739">
    <property type="term" value="C:mitochondrion"/>
    <property type="evidence" value="ECO:0007669"/>
    <property type="project" value="TreeGrafter"/>
</dbReference>
<evidence type="ECO:0000313" key="1">
    <source>
        <dbReference type="EMBL" id="KAG7660452.1"/>
    </source>
</evidence>
<accession>A0A8J5UGT0</accession>
<dbReference type="GO" id="GO:0033615">
    <property type="term" value="P:mitochondrial proton-transporting ATP synthase complex assembly"/>
    <property type="evidence" value="ECO:0007669"/>
    <property type="project" value="TreeGrafter"/>
</dbReference>
<name>A0A8J5UGT0_9ASCO</name>
<dbReference type="PANTHER" id="PTHR21013">
    <property type="entry name" value="ATP SYNTHASE MITOCHONDRIAL F1 COMPLEX ASSEMBLY FACTOR 2/ATP12 PROTEIN, MITOCHONDRIAL PRECURSOR"/>
    <property type="match status" value="1"/>
</dbReference>
<keyword evidence="2" id="KW-1185">Reference proteome</keyword>
<dbReference type="AlphaFoldDB" id="A0A8J5UGT0"/>
<dbReference type="EMBL" id="JAGSYN010000301">
    <property type="protein sequence ID" value="KAG7660452.1"/>
    <property type="molecule type" value="Genomic_DNA"/>
</dbReference>
<dbReference type="GeneID" id="73472832"/>
<dbReference type="RefSeq" id="XP_049260686.1">
    <property type="nucleotide sequence ID" value="XM_049410164.1"/>
</dbReference>
<proteinExistence type="predicted"/>
<dbReference type="Pfam" id="PF07542">
    <property type="entry name" value="ATP12"/>
    <property type="match status" value="1"/>
</dbReference>
<reference evidence="1 2" key="1">
    <citation type="journal article" date="2021" name="DNA Res.">
        <title>Genome analysis of Candida subhashii reveals its hybrid nature and dual mitochondrial genome conformations.</title>
        <authorList>
            <person name="Mixao V."/>
            <person name="Hegedusova E."/>
            <person name="Saus E."/>
            <person name="Pryszcz L.P."/>
            <person name="Cillingova A."/>
            <person name="Nosek J."/>
            <person name="Gabaldon T."/>
        </authorList>
    </citation>
    <scope>NUCLEOTIDE SEQUENCE [LARGE SCALE GENOMIC DNA]</scope>
    <source>
        <strain evidence="1 2">CBS 10753</strain>
    </source>
</reference>
<comment type="caution">
    <text evidence="1">The sequence shown here is derived from an EMBL/GenBank/DDBJ whole genome shotgun (WGS) entry which is preliminary data.</text>
</comment>
<dbReference type="InterPro" id="IPR011419">
    <property type="entry name" value="ATP12_ATP_synth-F1-assembly"/>
</dbReference>
<organism evidence="1 2">
    <name type="scientific">[Candida] subhashii</name>
    <dbReference type="NCBI Taxonomy" id="561895"/>
    <lineage>
        <taxon>Eukaryota</taxon>
        <taxon>Fungi</taxon>
        <taxon>Dikarya</taxon>
        <taxon>Ascomycota</taxon>
        <taxon>Saccharomycotina</taxon>
        <taxon>Pichiomycetes</taxon>
        <taxon>Debaryomycetaceae</taxon>
        <taxon>Spathaspora</taxon>
    </lineage>
</organism>
<gene>
    <name evidence="1" type="ORF">J8A68_006033</name>
</gene>